<keyword evidence="5" id="KW-1185">Reference proteome</keyword>
<keyword evidence="1" id="KW-0539">Nucleus</keyword>
<feature type="region of interest" description="Disordered" evidence="2">
    <location>
        <begin position="170"/>
        <end position="192"/>
    </location>
</feature>
<dbReference type="OrthoDB" id="6247875at2759"/>
<dbReference type="AlphaFoldDB" id="A0A4S4K7E1"/>
<dbReference type="SUPFAM" id="SSF47095">
    <property type="entry name" value="HMG-box"/>
    <property type="match status" value="1"/>
</dbReference>
<keyword evidence="1" id="KW-0238">DNA-binding</keyword>
<feature type="DNA-binding region" description="HMG box" evidence="1">
    <location>
        <begin position="39"/>
        <end position="107"/>
    </location>
</feature>
<reference evidence="4 5" key="1">
    <citation type="submission" date="2019-02" db="EMBL/GenBank/DDBJ databases">
        <title>Genome sequencing of the rare red list fungi Phellinidium pouzarii.</title>
        <authorList>
            <person name="Buettner E."/>
            <person name="Kellner H."/>
        </authorList>
    </citation>
    <scope>NUCLEOTIDE SEQUENCE [LARGE SCALE GENOMIC DNA]</scope>
    <source>
        <strain evidence="4 5">DSM 108285</strain>
    </source>
</reference>
<dbReference type="Proteomes" id="UP000308199">
    <property type="component" value="Unassembled WGS sequence"/>
</dbReference>
<dbReference type="SMART" id="SM00398">
    <property type="entry name" value="HMG"/>
    <property type="match status" value="1"/>
</dbReference>
<accession>A0A4S4K7E1</accession>
<evidence type="ECO:0000313" key="4">
    <source>
        <dbReference type="EMBL" id="THG93330.1"/>
    </source>
</evidence>
<dbReference type="InterPro" id="IPR036910">
    <property type="entry name" value="HMG_box_dom_sf"/>
</dbReference>
<dbReference type="Gene3D" id="1.10.30.10">
    <property type="entry name" value="High mobility group box domain"/>
    <property type="match status" value="1"/>
</dbReference>
<evidence type="ECO:0000256" key="1">
    <source>
        <dbReference type="PROSITE-ProRule" id="PRU00267"/>
    </source>
</evidence>
<evidence type="ECO:0000313" key="5">
    <source>
        <dbReference type="Proteomes" id="UP000308199"/>
    </source>
</evidence>
<feature type="compositionally biased region" description="Polar residues" evidence="2">
    <location>
        <begin position="171"/>
        <end position="185"/>
    </location>
</feature>
<evidence type="ECO:0000256" key="2">
    <source>
        <dbReference type="SAM" id="MobiDB-lite"/>
    </source>
</evidence>
<feature type="domain" description="HMG box" evidence="3">
    <location>
        <begin position="39"/>
        <end position="107"/>
    </location>
</feature>
<gene>
    <name evidence="4" type="ORF">EW145_g8405</name>
</gene>
<dbReference type="PROSITE" id="PS50118">
    <property type="entry name" value="HMG_BOX_2"/>
    <property type="match status" value="1"/>
</dbReference>
<dbReference type="InterPro" id="IPR009071">
    <property type="entry name" value="HMG_box_dom"/>
</dbReference>
<comment type="caution">
    <text evidence="4">The sequence shown here is derived from an EMBL/GenBank/DDBJ whole genome shotgun (WGS) entry which is preliminary data.</text>
</comment>
<name>A0A4S4K7E1_9AGAM</name>
<dbReference type="EMBL" id="SGPK01001329">
    <property type="protein sequence ID" value="THG93330.1"/>
    <property type="molecule type" value="Genomic_DNA"/>
</dbReference>
<proteinExistence type="predicted"/>
<evidence type="ECO:0000259" key="3">
    <source>
        <dbReference type="PROSITE" id="PS50118"/>
    </source>
</evidence>
<sequence>MPSTRTVRKSLSRQPQHLSLGESVFQSGITTVPSTPLKKKKPRNAFILFRSHMIADGMLPKEITHQSDVSRWAGVLWSMQDDEMRKGFFRLAEEEKARWMMDDGSEFAITKKKRNCAVHLSNRKPVVPTPTLSSSPHSMQDRLASASVSVGSLDSLSSNDSLTFHIPVDTQLPTTHETNGRSSFELSEDIPPPSLDPFNLESEVIVDMSGYDLSSFAFEWTACNTMSSMSLESELLGFPSSPSTTLSFDTDNLIEEYMNLGSWGCDEHSPGFVDKGRPFF</sequence>
<organism evidence="4 5">
    <name type="scientific">Phellinidium pouzarii</name>
    <dbReference type="NCBI Taxonomy" id="167371"/>
    <lineage>
        <taxon>Eukaryota</taxon>
        <taxon>Fungi</taxon>
        <taxon>Dikarya</taxon>
        <taxon>Basidiomycota</taxon>
        <taxon>Agaricomycotina</taxon>
        <taxon>Agaricomycetes</taxon>
        <taxon>Hymenochaetales</taxon>
        <taxon>Hymenochaetaceae</taxon>
        <taxon>Phellinidium</taxon>
    </lineage>
</organism>
<dbReference type="Pfam" id="PF00505">
    <property type="entry name" value="HMG_box"/>
    <property type="match status" value="1"/>
</dbReference>
<dbReference type="GO" id="GO:0003677">
    <property type="term" value="F:DNA binding"/>
    <property type="evidence" value="ECO:0007669"/>
    <property type="project" value="UniProtKB-UniRule"/>
</dbReference>
<protein>
    <recommendedName>
        <fullName evidence="3">HMG box domain-containing protein</fullName>
    </recommendedName>
</protein>
<dbReference type="GO" id="GO:0005634">
    <property type="term" value="C:nucleus"/>
    <property type="evidence" value="ECO:0007669"/>
    <property type="project" value="UniProtKB-UniRule"/>
</dbReference>